<accession>A0AAW0AH79</accession>
<sequence length="309" mass="34673">MLSPSFALAVDRKRVLEIDAEILKLKQRITAFRREQKLVQQRLDAYKYPVLTLPNEIVSEIFLHFLPAYPSCPLLLRGGNSPTTLSHICAKWREIAISTPRLWRAIQVFVNGSGSDVRQIPLINSWLNRSRSCPLALNIWVHPRKDLETNGVLVALSSQRARLEHLTVSGCRDATSVMLNFGPMPLLRHLDVEIHASLRLGAINQPPLLSPVNLADNAGSLVTTLRWDQLTSLKLRGITLSDISTLQKTPNLLSCYLSINDRHIPTPPTHLQVKSMPGADLNPLYYLSFIPMSGDSPKYVCPRRRTDVA</sequence>
<name>A0AAW0AH79_9AGAR</name>
<gene>
    <name evidence="1" type="ORF">R3P38DRAFT_2551899</name>
</gene>
<evidence type="ECO:0000313" key="2">
    <source>
        <dbReference type="Proteomes" id="UP001362999"/>
    </source>
</evidence>
<proteinExistence type="predicted"/>
<dbReference type="AlphaFoldDB" id="A0AAW0AH79"/>
<comment type="caution">
    <text evidence="1">The sequence shown here is derived from an EMBL/GenBank/DDBJ whole genome shotgun (WGS) entry which is preliminary data.</text>
</comment>
<dbReference type="Gene3D" id="3.80.10.10">
    <property type="entry name" value="Ribonuclease Inhibitor"/>
    <property type="match status" value="1"/>
</dbReference>
<dbReference type="EMBL" id="JAWWNJ010000068">
    <property type="protein sequence ID" value="KAK7008219.1"/>
    <property type="molecule type" value="Genomic_DNA"/>
</dbReference>
<evidence type="ECO:0000313" key="1">
    <source>
        <dbReference type="EMBL" id="KAK7008219.1"/>
    </source>
</evidence>
<dbReference type="Proteomes" id="UP001362999">
    <property type="component" value="Unassembled WGS sequence"/>
</dbReference>
<protein>
    <submittedName>
        <fullName evidence="1">F-box domain-containing protein</fullName>
    </submittedName>
</protein>
<reference evidence="1 2" key="1">
    <citation type="journal article" date="2024" name="J Genomics">
        <title>Draft genome sequencing and assembly of Favolaschia claudopus CIRM-BRFM 2984 isolated from oak limbs.</title>
        <authorList>
            <person name="Navarro D."/>
            <person name="Drula E."/>
            <person name="Chaduli D."/>
            <person name="Cazenave R."/>
            <person name="Ahrendt S."/>
            <person name="Wang J."/>
            <person name="Lipzen A."/>
            <person name="Daum C."/>
            <person name="Barry K."/>
            <person name="Grigoriev I.V."/>
            <person name="Favel A."/>
            <person name="Rosso M.N."/>
            <person name="Martin F."/>
        </authorList>
    </citation>
    <scope>NUCLEOTIDE SEQUENCE [LARGE SCALE GENOMIC DNA]</scope>
    <source>
        <strain evidence="1 2">CIRM-BRFM 2984</strain>
    </source>
</reference>
<keyword evidence="2" id="KW-1185">Reference proteome</keyword>
<dbReference type="Gene3D" id="1.20.1280.50">
    <property type="match status" value="1"/>
</dbReference>
<dbReference type="InterPro" id="IPR032675">
    <property type="entry name" value="LRR_dom_sf"/>
</dbReference>
<dbReference type="SUPFAM" id="SSF52047">
    <property type="entry name" value="RNI-like"/>
    <property type="match status" value="1"/>
</dbReference>
<organism evidence="1 2">
    <name type="scientific">Favolaschia claudopus</name>
    <dbReference type="NCBI Taxonomy" id="2862362"/>
    <lineage>
        <taxon>Eukaryota</taxon>
        <taxon>Fungi</taxon>
        <taxon>Dikarya</taxon>
        <taxon>Basidiomycota</taxon>
        <taxon>Agaricomycotina</taxon>
        <taxon>Agaricomycetes</taxon>
        <taxon>Agaricomycetidae</taxon>
        <taxon>Agaricales</taxon>
        <taxon>Marasmiineae</taxon>
        <taxon>Mycenaceae</taxon>
        <taxon>Favolaschia</taxon>
    </lineage>
</organism>